<dbReference type="KEGG" id="mbah:HYN46_03120"/>
<dbReference type="EMBL" id="CP031222">
    <property type="protein sequence ID" value="AXI01948.1"/>
    <property type="molecule type" value="Genomic_DNA"/>
</dbReference>
<dbReference type="InterPro" id="IPR016084">
    <property type="entry name" value="Haem_Oase-like_multi-hlx"/>
</dbReference>
<organism evidence="1 2">
    <name type="scientific">Aquirhabdus parva</name>
    <dbReference type="NCBI Taxonomy" id="2283318"/>
    <lineage>
        <taxon>Bacteria</taxon>
        <taxon>Pseudomonadati</taxon>
        <taxon>Pseudomonadota</taxon>
        <taxon>Gammaproteobacteria</taxon>
        <taxon>Moraxellales</taxon>
        <taxon>Moraxellaceae</taxon>
        <taxon>Aquirhabdus</taxon>
    </lineage>
</organism>
<dbReference type="Gene3D" id="1.20.910.10">
    <property type="entry name" value="Heme oxygenase-like"/>
    <property type="match status" value="1"/>
</dbReference>
<dbReference type="Proteomes" id="UP000253940">
    <property type="component" value="Chromosome"/>
</dbReference>
<gene>
    <name evidence="1" type="ORF">HYN46_03120</name>
</gene>
<protein>
    <submittedName>
        <fullName evidence="1">Iron-containing redox enzyme family protein</fullName>
    </submittedName>
</protein>
<accession>A0A345P3T9</accession>
<name>A0A345P3T9_9GAMM</name>
<evidence type="ECO:0000313" key="1">
    <source>
        <dbReference type="EMBL" id="AXI01948.1"/>
    </source>
</evidence>
<sequence length="256" mass="29085">MNTLVTQADDKSAVQPSYSKILELTPHTGWAAEFWQSLTPLKDQVANHPFFQDIADGKMTHEGFKYALLNLYPLVGHFPSYMALNLAKAIRFEQPGVLEARNWLIRNIKTEERHLFWYRDWAEGFGVPISALNHVTPPPAMNAVNHFLWNINTYGTLAEGIAATNLAIEWATGDWTIKVFKGMQAYANKAGMTIDTRTLAWLRAHAQYDDEHPHEAMELVKRLCDHDPVQQEKARHAAEQGLGYYHLAIDHCYGAI</sequence>
<keyword evidence="2" id="KW-1185">Reference proteome</keyword>
<dbReference type="OrthoDB" id="3523588at2"/>
<dbReference type="AlphaFoldDB" id="A0A345P3T9"/>
<dbReference type="SUPFAM" id="SSF48613">
    <property type="entry name" value="Heme oxygenase-like"/>
    <property type="match status" value="1"/>
</dbReference>
<evidence type="ECO:0000313" key="2">
    <source>
        <dbReference type="Proteomes" id="UP000253940"/>
    </source>
</evidence>
<dbReference type="Pfam" id="PF14518">
    <property type="entry name" value="Haem_oxygenas_2"/>
    <property type="match status" value="1"/>
</dbReference>
<proteinExistence type="predicted"/>
<dbReference type="RefSeq" id="WP_114898058.1">
    <property type="nucleotide sequence ID" value="NZ_CP031222.1"/>
</dbReference>
<reference evidence="1 2" key="1">
    <citation type="submission" date="2018-07" db="EMBL/GenBank/DDBJ databases">
        <title>Genome sequencing of Moraxellaceae gen. HYN0046.</title>
        <authorList>
            <person name="Kim M."/>
            <person name="Yi H."/>
        </authorList>
    </citation>
    <scope>NUCLEOTIDE SEQUENCE [LARGE SCALE GENOMIC DNA]</scope>
    <source>
        <strain evidence="1 2">HYN0046</strain>
    </source>
</reference>